<gene>
    <name evidence="1" type="ORF">EV182_004913</name>
</gene>
<proteinExistence type="predicted"/>
<evidence type="ECO:0000313" key="1">
    <source>
        <dbReference type="EMBL" id="KAJ1673603.1"/>
    </source>
</evidence>
<evidence type="ECO:0000313" key="2">
    <source>
        <dbReference type="Proteomes" id="UP001145114"/>
    </source>
</evidence>
<keyword evidence="2" id="KW-1185">Reference proteome</keyword>
<sequence>MRDQCPVDNSSGTTHHPHHQQDGGEHCQVDATAVSFNQDNIDIQIPIEFRTISVQISEGYQHSHHRAHSLASLDSLDSDADSSNSNHSRSGRSRSRWRSWPYWFSRFFMFGKPKRNSRRTRAIIQQEFARLDHHRIDLTELYARYATSPDHGLSSEAVVALQARDGFNRMTQTPSHLVSRILNYIFGGLSALVWFSVLMAFIAWRPLGHPPDTINLALAIVLLLVILIQTIFNMWQEWTTFKVMNSLSQILPSECVVIRNDLAQCILAEHLVVGDVVKLKAGDQVPADLRLIDVSRDLSFDRSVLTGESEMVYGTINATTSNYLETRNIALMGTHVATGNAVGVVVSTGDRVVMRRIAEISMADADEKTLLQREINRFVAMLATLALSLAAMSIIIWAAWLRPTYPGFLSPSAAMVNIIAILVGVLPSGVPICVALTLNMMAKRMQSQMVLVKNLNTVEALGSVNVICCDKTGTITKSDMFVQDVAFIDRSLSHDEAVARLATTEEGSDHRGGARAMSQLYQVMTLCNNANFDPSTLGLPIPERKVNGDATDSAILRFAALLREEAAGQVAHLDNKYTKIYEIPFNSKN</sequence>
<dbReference type="Proteomes" id="UP001145114">
    <property type="component" value="Unassembled WGS sequence"/>
</dbReference>
<name>A0ACC1HAR2_9FUNG</name>
<accession>A0ACC1HAR2</accession>
<reference evidence="1" key="1">
    <citation type="submission" date="2022-06" db="EMBL/GenBank/DDBJ databases">
        <title>Phylogenomic reconstructions and comparative analyses of Kickxellomycotina fungi.</title>
        <authorList>
            <person name="Reynolds N.K."/>
            <person name="Stajich J.E."/>
            <person name="Barry K."/>
            <person name="Grigoriev I.V."/>
            <person name="Crous P."/>
            <person name="Smith M.E."/>
        </authorList>
    </citation>
    <scope>NUCLEOTIDE SEQUENCE</scope>
    <source>
        <strain evidence="1">RSA 2271</strain>
    </source>
</reference>
<feature type="non-terminal residue" evidence="1">
    <location>
        <position position="589"/>
    </location>
</feature>
<dbReference type="EMBL" id="JAMZIH010006761">
    <property type="protein sequence ID" value="KAJ1673603.1"/>
    <property type="molecule type" value="Genomic_DNA"/>
</dbReference>
<protein>
    <submittedName>
        <fullName evidence="1">Uncharacterized protein</fullName>
    </submittedName>
</protein>
<organism evidence="1 2">
    <name type="scientific">Spiromyces aspiralis</name>
    <dbReference type="NCBI Taxonomy" id="68401"/>
    <lineage>
        <taxon>Eukaryota</taxon>
        <taxon>Fungi</taxon>
        <taxon>Fungi incertae sedis</taxon>
        <taxon>Zoopagomycota</taxon>
        <taxon>Kickxellomycotina</taxon>
        <taxon>Kickxellomycetes</taxon>
        <taxon>Kickxellales</taxon>
        <taxon>Kickxellaceae</taxon>
        <taxon>Spiromyces</taxon>
    </lineage>
</organism>
<comment type="caution">
    <text evidence="1">The sequence shown here is derived from an EMBL/GenBank/DDBJ whole genome shotgun (WGS) entry which is preliminary data.</text>
</comment>